<dbReference type="InterPro" id="IPR029057">
    <property type="entry name" value="PRTase-like"/>
</dbReference>
<dbReference type="Gene3D" id="3.40.50.2020">
    <property type="match status" value="1"/>
</dbReference>
<dbReference type="EMBL" id="UOET01000380">
    <property type="protein sequence ID" value="VAW29549.1"/>
    <property type="molecule type" value="Genomic_DNA"/>
</dbReference>
<dbReference type="PANTHER" id="PTHR47505">
    <property type="entry name" value="DNA UTILIZATION PROTEIN YHGH"/>
    <property type="match status" value="1"/>
</dbReference>
<name>A0A3B0UY78_9ZZZZ</name>
<organism evidence="2">
    <name type="scientific">hydrothermal vent metagenome</name>
    <dbReference type="NCBI Taxonomy" id="652676"/>
    <lineage>
        <taxon>unclassified sequences</taxon>
        <taxon>metagenomes</taxon>
        <taxon>ecological metagenomes</taxon>
    </lineage>
</organism>
<protein>
    <submittedName>
        <fullName evidence="2">Competence protein F homolog, phosphoribosyltransferase domain protein YhgH required for utilization of DNA as sole source of carbon and energy</fullName>
    </submittedName>
</protein>
<comment type="similarity">
    <text evidence="1">Belongs to the ComF/GntX family.</text>
</comment>
<dbReference type="PANTHER" id="PTHR47505:SF1">
    <property type="entry name" value="DNA UTILIZATION PROTEIN YHGH"/>
    <property type="match status" value="1"/>
</dbReference>
<dbReference type="InterPro" id="IPR051910">
    <property type="entry name" value="ComF/GntX_DNA_util-trans"/>
</dbReference>
<gene>
    <name evidence="2" type="ORF">MNBD_BACTEROID07-401</name>
</gene>
<accession>A0A3B0UY78</accession>
<dbReference type="SUPFAM" id="SSF53271">
    <property type="entry name" value="PRTase-like"/>
    <property type="match status" value="1"/>
</dbReference>
<reference evidence="2" key="1">
    <citation type="submission" date="2018-06" db="EMBL/GenBank/DDBJ databases">
        <authorList>
            <person name="Zhirakovskaya E."/>
        </authorList>
    </citation>
    <scope>NUCLEOTIDE SEQUENCE</scope>
</reference>
<sequence>MLGLFFPNSCRLCGKSLHQQEEILCTTCLYKLPRTNFQHSPENLVMDIFNGRLLLVSATSFLFFSKGGETQQLIHKLKYKGNKEIGIHLGKLFGNQLNNSELFNTADIIVPVPLHPRKEHSRGYNQSLMIGEGMASQMHARVLSDVLYRNIHSPSQTRKSRYQRWENVKDIFEVKNGYRLKGKHLILVDDVITTGATLEACGNKLLEIPDVRLSIASLAYAEE</sequence>
<keyword evidence="2" id="KW-0808">Transferase</keyword>
<proteinExistence type="inferred from homology"/>
<keyword evidence="2" id="KW-0328">Glycosyltransferase</keyword>
<dbReference type="AlphaFoldDB" id="A0A3B0UY78"/>
<evidence type="ECO:0000256" key="1">
    <source>
        <dbReference type="ARBA" id="ARBA00008007"/>
    </source>
</evidence>
<dbReference type="GO" id="GO:0016757">
    <property type="term" value="F:glycosyltransferase activity"/>
    <property type="evidence" value="ECO:0007669"/>
    <property type="project" value="UniProtKB-KW"/>
</dbReference>
<dbReference type="InterPro" id="IPR000836">
    <property type="entry name" value="PRTase_dom"/>
</dbReference>
<dbReference type="CDD" id="cd06223">
    <property type="entry name" value="PRTases_typeI"/>
    <property type="match status" value="1"/>
</dbReference>
<evidence type="ECO:0000313" key="2">
    <source>
        <dbReference type="EMBL" id="VAW29549.1"/>
    </source>
</evidence>